<dbReference type="Gene3D" id="3.40.50.1820">
    <property type="entry name" value="alpha/beta hydrolase"/>
    <property type="match status" value="1"/>
</dbReference>
<keyword evidence="1" id="KW-0378">Hydrolase</keyword>
<dbReference type="GO" id="GO:0006508">
    <property type="term" value="P:proteolysis"/>
    <property type="evidence" value="ECO:0007669"/>
    <property type="project" value="InterPro"/>
</dbReference>
<organism evidence="4 5">
    <name type="scientific">Candidatus Marsarchaeota G2 archaeon ECH_B_2</name>
    <dbReference type="NCBI Taxonomy" id="1978160"/>
    <lineage>
        <taxon>Archaea</taxon>
        <taxon>Candidatus Marsarchaeota</taxon>
        <taxon>Candidatus Marsarchaeota group 2</taxon>
    </lineage>
</organism>
<dbReference type="InterPro" id="IPR002469">
    <property type="entry name" value="Peptidase_S9B_N"/>
</dbReference>
<dbReference type="PANTHER" id="PTHR42776">
    <property type="entry name" value="SERINE PEPTIDASE S9 FAMILY MEMBER"/>
    <property type="match status" value="1"/>
</dbReference>
<dbReference type="GO" id="GO:0004252">
    <property type="term" value="F:serine-type endopeptidase activity"/>
    <property type="evidence" value="ECO:0007669"/>
    <property type="project" value="TreeGrafter"/>
</dbReference>
<dbReference type="PANTHER" id="PTHR42776:SF27">
    <property type="entry name" value="DIPEPTIDYL PEPTIDASE FAMILY MEMBER 6"/>
    <property type="match status" value="1"/>
</dbReference>
<dbReference type="Pfam" id="PF00930">
    <property type="entry name" value="DPPIV_N"/>
    <property type="match status" value="1"/>
</dbReference>
<name>A0A2R6B8Y5_9ARCH</name>
<dbReference type="Pfam" id="PF00326">
    <property type="entry name" value="Peptidase_S9"/>
    <property type="match status" value="1"/>
</dbReference>
<evidence type="ECO:0000256" key="1">
    <source>
        <dbReference type="ARBA" id="ARBA00022801"/>
    </source>
</evidence>
<dbReference type="InterPro" id="IPR001375">
    <property type="entry name" value="Peptidase_S9_cat"/>
</dbReference>
<dbReference type="InterPro" id="IPR029058">
    <property type="entry name" value="AB_hydrolase_fold"/>
</dbReference>
<dbReference type="Proteomes" id="UP000241284">
    <property type="component" value="Unassembled WGS sequence"/>
</dbReference>
<evidence type="ECO:0000313" key="4">
    <source>
        <dbReference type="EMBL" id="PSN95121.1"/>
    </source>
</evidence>
<sequence length="650" mass="73541">MGLSVLLLVLDMFGAEALTRLVSVSDPRVSGKGVVSFSVTRIDRAKDTYASALFWINSGRRVRLTEFYGSIASPVWSPKGEMLAYVHTVRSNGKSQASVRTVSVYGGGPLTLYTEEDVGFTGLSWVSEDELVVCKREVVARDEGDAKRVSRIRYRLDNEGYFHNRRSHLFRLNVGSRKLRRITEGDFDVGSFSVDAASSRVYFASNMDADAETSLVKHIYEVPLSGGSPKRVVEWSGPINALNLSHKADRLAFLGHDMKHGHATNTKLYVASTTSGKVECMTDGFDRSLENSLNTDVRHRNTDLSPFWDRSDSRVYFVYTDRWITRLANYDFGSSSVKVVDTGKISVEGYHVVNETVYFTGLTWGEPADLYALKQGNGNLRRLTGFGKRSVRGMGFVEPERFTFTASDGEQLDGWFMRASRQPAKGTILEIHGGPRTAYGEVLMFEFQFFVNQGFNVIFCNPRGSSGYGERFALSVVGHYGERDYQDIMEFVEYAASKFNLDRSKLYVTGGSYGGFMTNWIITHTDIFRAAVTQRSISNWVSFYGTSDIGYHFTYDQIGGRPWDDLDRLWDKSPLKYVKNARTPLLIHHAEMDFRCPIEQAEQFFTALRELGREAVFIRVPEEGHELSRSGKPSRRIDRLKQMLNWFESH</sequence>
<feature type="domain" description="Dipeptidylpeptidase IV N-terminal" evidence="3">
    <location>
        <begin position="167"/>
        <end position="239"/>
    </location>
</feature>
<dbReference type="Gene3D" id="2.120.10.30">
    <property type="entry name" value="TolB, C-terminal domain"/>
    <property type="match status" value="2"/>
</dbReference>
<dbReference type="EMBL" id="NEXH01000013">
    <property type="protein sequence ID" value="PSN95121.1"/>
    <property type="molecule type" value="Genomic_DNA"/>
</dbReference>
<evidence type="ECO:0000259" key="3">
    <source>
        <dbReference type="Pfam" id="PF00930"/>
    </source>
</evidence>
<evidence type="ECO:0000259" key="2">
    <source>
        <dbReference type="Pfam" id="PF00326"/>
    </source>
</evidence>
<accession>A0A2R6B8Y5</accession>
<dbReference type="SUPFAM" id="SSF53474">
    <property type="entry name" value="alpha/beta-Hydrolases"/>
    <property type="match status" value="1"/>
</dbReference>
<reference evidence="4 5" key="1">
    <citation type="submission" date="2017-04" db="EMBL/GenBank/DDBJ databases">
        <title>Novel microbial lineages endemic to geothermal iron-oxide mats fill important gaps in the evolutionary history of Archaea.</title>
        <authorList>
            <person name="Jay Z.J."/>
            <person name="Beam J.P."/>
            <person name="Dlakic M."/>
            <person name="Rusch D.B."/>
            <person name="Kozubal M.A."/>
            <person name="Inskeep W.P."/>
        </authorList>
    </citation>
    <scope>NUCLEOTIDE SEQUENCE [LARGE SCALE GENOMIC DNA]</scope>
    <source>
        <strain evidence="4">ECH_B_2</strain>
    </source>
</reference>
<dbReference type="SUPFAM" id="SSF82171">
    <property type="entry name" value="DPP6 N-terminal domain-like"/>
    <property type="match status" value="1"/>
</dbReference>
<comment type="caution">
    <text evidence="4">The sequence shown here is derived from an EMBL/GenBank/DDBJ whole genome shotgun (WGS) entry which is preliminary data.</text>
</comment>
<gene>
    <name evidence="4" type="ORF">B9Q06_06625</name>
</gene>
<protein>
    <recommendedName>
        <fullName evidence="6">Peptidase S9 prolyl oligopeptidase catalytic domain-containing protein</fullName>
    </recommendedName>
</protein>
<evidence type="ECO:0008006" key="6">
    <source>
        <dbReference type="Google" id="ProtNLM"/>
    </source>
</evidence>
<dbReference type="AlphaFoldDB" id="A0A2R6B8Y5"/>
<evidence type="ECO:0000313" key="5">
    <source>
        <dbReference type="Proteomes" id="UP000241284"/>
    </source>
</evidence>
<feature type="domain" description="Peptidase S9 prolyl oligopeptidase catalytic" evidence="2">
    <location>
        <begin position="444"/>
        <end position="649"/>
    </location>
</feature>
<proteinExistence type="predicted"/>
<dbReference type="InterPro" id="IPR011042">
    <property type="entry name" value="6-blade_b-propeller_TolB-like"/>
</dbReference>